<dbReference type="PANTHER" id="PTHR11055">
    <property type="entry name" value="BIFUNCTIONAL 3'-PHOSPHOADENOSINE 5'-PHOSPHOSULFATE SYNTHASE"/>
    <property type="match status" value="1"/>
</dbReference>
<evidence type="ECO:0000256" key="7">
    <source>
        <dbReference type="SAM" id="MobiDB-lite"/>
    </source>
</evidence>
<dbReference type="InterPro" id="IPR059117">
    <property type="entry name" value="APS_kinase_dom"/>
</dbReference>
<dbReference type="GO" id="GO:0050428">
    <property type="term" value="P:3'-phosphoadenosine 5'-phosphosulfate biosynthetic process"/>
    <property type="evidence" value="ECO:0007669"/>
    <property type="project" value="TreeGrafter"/>
</dbReference>
<dbReference type="HAMAP" id="MF_00065">
    <property type="entry name" value="Adenylyl_sulf_kinase"/>
    <property type="match status" value="1"/>
</dbReference>
<keyword evidence="3 6" id="KW-0547">Nucleotide-binding</keyword>
<evidence type="ECO:0000259" key="8">
    <source>
        <dbReference type="Pfam" id="PF01583"/>
    </source>
</evidence>
<name>A0A914VJ36_9BILA</name>
<comment type="similarity">
    <text evidence="6">Belongs to the APS kinase family.</text>
</comment>
<reference evidence="10" key="1">
    <citation type="submission" date="2022-11" db="UniProtKB">
        <authorList>
            <consortium name="WormBaseParasite"/>
        </authorList>
    </citation>
    <scope>IDENTIFICATION</scope>
</reference>
<evidence type="ECO:0000313" key="10">
    <source>
        <dbReference type="WBParaSite" id="PSAMB.scaffold1969size26357.g15769.t1"/>
    </source>
</evidence>
<evidence type="ECO:0000256" key="5">
    <source>
        <dbReference type="ARBA" id="ARBA00022840"/>
    </source>
</evidence>
<comment type="pathway">
    <text evidence="6">Sulfur metabolism; hydrogen sulfide biosynthesis; sulfite from sulfate: step 2/3.</text>
</comment>
<dbReference type="InterPro" id="IPR002891">
    <property type="entry name" value="APS"/>
</dbReference>
<evidence type="ECO:0000256" key="2">
    <source>
        <dbReference type="ARBA" id="ARBA00022679"/>
    </source>
</evidence>
<dbReference type="GO" id="GO:0004020">
    <property type="term" value="F:adenylylsulfate kinase activity"/>
    <property type="evidence" value="ECO:0007669"/>
    <property type="project" value="UniProtKB-EC"/>
</dbReference>
<dbReference type="Pfam" id="PF01583">
    <property type="entry name" value="APS_kinase"/>
    <property type="match status" value="1"/>
</dbReference>
<dbReference type="NCBIfam" id="NF003013">
    <property type="entry name" value="PRK03846.1"/>
    <property type="match status" value="1"/>
</dbReference>
<evidence type="ECO:0000256" key="3">
    <source>
        <dbReference type="ARBA" id="ARBA00022741"/>
    </source>
</evidence>
<feature type="region of interest" description="Disordered" evidence="7">
    <location>
        <begin position="230"/>
        <end position="253"/>
    </location>
</feature>
<dbReference type="GO" id="GO:0000103">
    <property type="term" value="P:sulfate assimilation"/>
    <property type="evidence" value="ECO:0007669"/>
    <property type="project" value="InterPro"/>
</dbReference>
<dbReference type="Gene3D" id="3.40.50.300">
    <property type="entry name" value="P-loop containing nucleotide triphosphate hydrolases"/>
    <property type="match status" value="1"/>
</dbReference>
<keyword evidence="5 6" id="KW-0067">ATP-binding</keyword>
<organism evidence="9 10">
    <name type="scientific">Plectus sambesii</name>
    <dbReference type="NCBI Taxonomy" id="2011161"/>
    <lineage>
        <taxon>Eukaryota</taxon>
        <taxon>Metazoa</taxon>
        <taxon>Ecdysozoa</taxon>
        <taxon>Nematoda</taxon>
        <taxon>Chromadorea</taxon>
        <taxon>Plectida</taxon>
        <taxon>Plectina</taxon>
        <taxon>Plectoidea</taxon>
        <taxon>Plectidae</taxon>
        <taxon>Plectus</taxon>
    </lineage>
</organism>
<dbReference type="CDD" id="cd02027">
    <property type="entry name" value="APSK"/>
    <property type="match status" value="1"/>
</dbReference>
<dbReference type="EC" id="2.7.1.25" evidence="1 6"/>
<keyword evidence="2 6" id="KW-0808">Transferase</keyword>
<comment type="function">
    <text evidence="6">Catalyzes the synthesis of activated sulfate.</text>
</comment>
<keyword evidence="4 6" id="KW-0418">Kinase</keyword>
<dbReference type="Proteomes" id="UP000887566">
    <property type="component" value="Unplaced"/>
</dbReference>
<dbReference type="NCBIfam" id="TIGR00455">
    <property type="entry name" value="apsK"/>
    <property type="match status" value="1"/>
</dbReference>
<evidence type="ECO:0000313" key="9">
    <source>
        <dbReference type="Proteomes" id="UP000887566"/>
    </source>
</evidence>
<feature type="domain" description="APS kinase" evidence="8">
    <location>
        <begin position="45"/>
        <end position="197"/>
    </location>
</feature>
<dbReference type="AlphaFoldDB" id="A0A914VJ36"/>
<evidence type="ECO:0000256" key="6">
    <source>
        <dbReference type="RuleBase" id="RU004347"/>
    </source>
</evidence>
<evidence type="ECO:0000256" key="1">
    <source>
        <dbReference type="ARBA" id="ARBA00012121"/>
    </source>
</evidence>
<keyword evidence="9" id="KW-1185">Reference proteome</keyword>
<feature type="compositionally biased region" description="Basic and acidic residues" evidence="7">
    <location>
        <begin position="230"/>
        <end position="244"/>
    </location>
</feature>
<dbReference type="PANTHER" id="PTHR11055:SF1">
    <property type="entry name" value="PAPS SYNTHETASE, ISOFORM D"/>
    <property type="match status" value="1"/>
</dbReference>
<comment type="catalytic activity">
    <reaction evidence="6">
        <text>adenosine 5'-phosphosulfate + ATP = 3'-phosphoadenylyl sulfate + ADP + H(+)</text>
        <dbReference type="Rhea" id="RHEA:24152"/>
        <dbReference type="ChEBI" id="CHEBI:15378"/>
        <dbReference type="ChEBI" id="CHEBI:30616"/>
        <dbReference type="ChEBI" id="CHEBI:58243"/>
        <dbReference type="ChEBI" id="CHEBI:58339"/>
        <dbReference type="ChEBI" id="CHEBI:456216"/>
        <dbReference type="EC" id="2.7.1.25"/>
    </reaction>
</comment>
<accession>A0A914VJ36</accession>
<dbReference type="GO" id="GO:0005524">
    <property type="term" value="F:ATP binding"/>
    <property type="evidence" value="ECO:0007669"/>
    <property type="project" value="UniProtKB-KW"/>
</dbReference>
<dbReference type="SUPFAM" id="SSF52540">
    <property type="entry name" value="P-loop containing nucleoside triphosphate hydrolases"/>
    <property type="match status" value="1"/>
</dbReference>
<protein>
    <recommendedName>
        <fullName evidence="1 6">Adenylyl-sulfate kinase</fullName>
        <ecNumber evidence="1 6">2.7.1.25</ecNumber>
    </recommendedName>
</protein>
<evidence type="ECO:0000256" key="4">
    <source>
        <dbReference type="ARBA" id="ARBA00022777"/>
    </source>
</evidence>
<dbReference type="WBParaSite" id="PSAMB.scaffold1969size26357.g15769.t1">
    <property type="protein sequence ID" value="PSAMB.scaffold1969size26357.g15769.t1"/>
    <property type="gene ID" value="PSAMB.scaffold1969size26357.g15769"/>
</dbReference>
<proteinExistence type="inferred from homology"/>
<sequence length="253" mass="28119">MADYGRASIDYIAENTHFATNVTYQQHQVTREIRANSLGKYPGFRGCTIWFTGFSGAGKTTIAFALEQKLCELGLPAYGLDGDNMRHGVCINLGFSMRDREENIRRVAEVSKLFADSGIICLSSFISPFVKDRMQARLIHEMSGLMFIEVHVSTSLSVCEARDAKGLYAKARAGAIPGFTGIDSDYEPPEQPELNIDAGEETPEQSVQHVLDYLYKKKVIPETAMQELRERKTGVQADKLKHDCTQNGHSSEA</sequence>
<dbReference type="InterPro" id="IPR027417">
    <property type="entry name" value="P-loop_NTPase"/>
</dbReference>